<keyword evidence="7" id="KW-1185">Reference proteome</keyword>
<dbReference type="Gene3D" id="2.40.330.10">
    <property type="entry name" value="DNA-binding pseudobarrel domain"/>
    <property type="match status" value="1"/>
</dbReference>
<dbReference type="EMBL" id="AUSU01003231">
    <property type="protein sequence ID" value="EPS67229.1"/>
    <property type="molecule type" value="Genomic_DNA"/>
</dbReference>
<dbReference type="GO" id="GO:0003677">
    <property type="term" value="F:DNA binding"/>
    <property type="evidence" value="ECO:0007669"/>
    <property type="project" value="UniProtKB-KW"/>
</dbReference>
<evidence type="ECO:0000256" key="4">
    <source>
        <dbReference type="ARBA" id="ARBA00023163"/>
    </source>
</evidence>
<dbReference type="GO" id="GO:0005634">
    <property type="term" value="C:nucleus"/>
    <property type="evidence" value="ECO:0007669"/>
    <property type="project" value="UniProtKB-SubCell"/>
</dbReference>
<protein>
    <recommendedName>
        <fullName evidence="8">TF-B3 domain-containing protein</fullName>
    </recommendedName>
</protein>
<name>S8CJI2_9LAMI</name>
<keyword evidence="3" id="KW-0238">DNA-binding</keyword>
<reference evidence="6 7" key="1">
    <citation type="journal article" date="2013" name="BMC Genomics">
        <title>The miniature genome of a carnivorous plant Genlisea aurea contains a low number of genes and short non-coding sequences.</title>
        <authorList>
            <person name="Leushkin E.V."/>
            <person name="Sutormin R.A."/>
            <person name="Nabieva E.R."/>
            <person name="Penin A.A."/>
            <person name="Kondrashov A.S."/>
            <person name="Logacheva M.D."/>
        </authorList>
    </citation>
    <scope>NUCLEOTIDE SEQUENCE [LARGE SCALE GENOMIC DNA]</scope>
</reference>
<comment type="caution">
    <text evidence="6">The sequence shown here is derived from an EMBL/GenBank/DDBJ whole genome shotgun (WGS) entry which is preliminary data.</text>
</comment>
<accession>S8CJI2</accession>
<gene>
    <name evidence="6" type="ORF">M569_07546</name>
</gene>
<dbReference type="InterPro" id="IPR015300">
    <property type="entry name" value="DNA-bd_pseudobarrel_sf"/>
</dbReference>
<keyword evidence="5" id="KW-0539">Nucleus</keyword>
<sequence length="269" mass="30808">MSGEASSSSSPSSNSRIPRRDKLRLTVRLTERDAIPYDGELFLTPVQAFILTKDSVHARSPNEPYEECLTVYDSFNDSYYMNLTNKPIADSKSNLRIASGWGRFVATHGLKAGDEVMFYEIDEWDVLGRCCFTLRVLLKENLVLTKILTTEDLLWRPQATELKLRLTPSEAYHLTGDSITVEKPRQPVNRRITVYDSADEMHYLFLTRSPAIDFPFNVFRLVGGWTRVVVTHSLGVGDKVMFYKIDERDMNGRNCYALRIIKKDRIPPS</sequence>
<organism evidence="6 7">
    <name type="scientific">Genlisea aurea</name>
    <dbReference type="NCBI Taxonomy" id="192259"/>
    <lineage>
        <taxon>Eukaryota</taxon>
        <taxon>Viridiplantae</taxon>
        <taxon>Streptophyta</taxon>
        <taxon>Embryophyta</taxon>
        <taxon>Tracheophyta</taxon>
        <taxon>Spermatophyta</taxon>
        <taxon>Magnoliopsida</taxon>
        <taxon>eudicotyledons</taxon>
        <taxon>Gunneridae</taxon>
        <taxon>Pentapetalae</taxon>
        <taxon>asterids</taxon>
        <taxon>lamiids</taxon>
        <taxon>Lamiales</taxon>
        <taxon>Lentibulariaceae</taxon>
        <taxon>Genlisea</taxon>
    </lineage>
</organism>
<evidence type="ECO:0000256" key="2">
    <source>
        <dbReference type="ARBA" id="ARBA00023015"/>
    </source>
</evidence>
<comment type="subcellular location">
    <subcellularLocation>
        <location evidence="1">Nucleus</location>
    </subcellularLocation>
</comment>
<dbReference type="SUPFAM" id="SSF101936">
    <property type="entry name" value="DNA-binding pseudobarrel domain"/>
    <property type="match status" value="2"/>
</dbReference>
<proteinExistence type="predicted"/>
<evidence type="ECO:0000256" key="1">
    <source>
        <dbReference type="ARBA" id="ARBA00004123"/>
    </source>
</evidence>
<keyword evidence="4" id="KW-0804">Transcription</keyword>
<evidence type="ECO:0000256" key="3">
    <source>
        <dbReference type="ARBA" id="ARBA00023125"/>
    </source>
</evidence>
<dbReference type="AlphaFoldDB" id="S8CJI2"/>
<keyword evidence="2" id="KW-0805">Transcription regulation</keyword>
<evidence type="ECO:0000256" key="5">
    <source>
        <dbReference type="ARBA" id="ARBA00023242"/>
    </source>
</evidence>
<evidence type="ECO:0008006" key="8">
    <source>
        <dbReference type="Google" id="ProtNLM"/>
    </source>
</evidence>
<dbReference type="Proteomes" id="UP000015453">
    <property type="component" value="Unassembled WGS sequence"/>
</dbReference>
<evidence type="ECO:0000313" key="6">
    <source>
        <dbReference type="EMBL" id="EPS67229.1"/>
    </source>
</evidence>
<evidence type="ECO:0000313" key="7">
    <source>
        <dbReference type="Proteomes" id="UP000015453"/>
    </source>
</evidence>